<reference evidence="7" key="1">
    <citation type="submission" date="2021-02" db="EMBL/GenBank/DDBJ databases">
        <authorList>
            <person name="Nowell W R."/>
        </authorList>
    </citation>
    <scope>NUCLEOTIDE SEQUENCE</scope>
</reference>
<comment type="caution">
    <text evidence="7">The sequence shown here is derived from an EMBL/GenBank/DDBJ whole genome shotgun (WGS) entry which is preliminary data.</text>
</comment>
<dbReference type="GO" id="GO:0005507">
    <property type="term" value="F:copper ion binding"/>
    <property type="evidence" value="ECO:0007669"/>
    <property type="project" value="InterPro"/>
</dbReference>
<dbReference type="Pfam" id="PF07732">
    <property type="entry name" value="Cu-oxidase_3"/>
    <property type="match status" value="1"/>
</dbReference>
<evidence type="ECO:0000256" key="3">
    <source>
        <dbReference type="ARBA" id="ARBA00023002"/>
    </source>
</evidence>
<dbReference type="InterPro" id="IPR011707">
    <property type="entry name" value="Cu-oxidase-like_N"/>
</dbReference>
<keyword evidence="3" id="KW-0560">Oxidoreductase</keyword>
<dbReference type="PROSITE" id="PS00079">
    <property type="entry name" value="MULTICOPPER_OXIDASE1"/>
    <property type="match status" value="1"/>
</dbReference>
<feature type="domain" description="Plastocyanin-like" evidence="6">
    <location>
        <begin position="27"/>
        <end position="80"/>
    </location>
</feature>
<proteinExistence type="inferred from homology"/>
<evidence type="ECO:0000313" key="8">
    <source>
        <dbReference type="Proteomes" id="UP000663887"/>
    </source>
</evidence>
<comment type="similarity">
    <text evidence="1">Belongs to the multicopper oxidase family.</text>
</comment>
<dbReference type="InterPro" id="IPR045087">
    <property type="entry name" value="Cu-oxidase_fam"/>
</dbReference>
<organism evidence="7 8">
    <name type="scientific">Rotaria magnacalcarata</name>
    <dbReference type="NCBI Taxonomy" id="392030"/>
    <lineage>
        <taxon>Eukaryota</taxon>
        <taxon>Metazoa</taxon>
        <taxon>Spiralia</taxon>
        <taxon>Gnathifera</taxon>
        <taxon>Rotifera</taxon>
        <taxon>Eurotatoria</taxon>
        <taxon>Bdelloidea</taxon>
        <taxon>Philodinida</taxon>
        <taxon>Philodinidae</taxon>
        <taxon>Rotaria</taxon>
    </lineage>
</organism>
<dbReference type="Gene3D" id="2.60.40.420">
    <property type="entry name" value="Cupredoxins - blue copper proteins"/>
    <property type="match status" value="3"/>
</dbReference>
<dbReference type="Pfam" id="PF00394">
    <property type="entry name" value="Cu-oxidase"/>
    <property type="match status" value="1"/>
</dbReference>
<feature type="domain" description="Plastocyanin-like" evidence="5">
    <location>
        <begin position="289"/>
        <end position="341"/>
    </location>
</feature>
<accession>A0A816WVI2</accession>
<evidence type="ECO:0000256" key="2">
    <source>
        <dbReference type="ARBA" id="ARBA00022723"/>
    </source>
</evidence>
<dbReference type="PANTHER" id="PTHR11709">
    <property type="entry name" value="MULTI-COPPER OXIDASE"/>
    <property type="match status" value="1"/>
</dbReference>
<dbReference type="PANTHER" id="PTHR11709:SF511">
    <property type="entry name" value="LACCASE"/>
    <property type="match status" value="1"/>
</dbReference>
<keyword evidence="2" id="KW-0479">Metal-binding</keyword>
<dbReference type="InterPro" id="IPR001117">
    <property type="entry name" value="Cu-oxidase_2nd"/>
</dbReference>
<name>A0A816WVI2_9BILA</name>
<dbReference type="InterPro" id="IPR033138">
    <property type="entry name" value="Cu_oxidase_CS"/>
</dbReference>
<evidence type="ECO:0000259" key="4">
    <source>
        <dbReference type="Pfam" id="PF00394"/>
    </source>
</evidence>
<evidence type="ECO:0000256" key="1">
    <source>
        <dbReference type="ARBA" id="ARBA00010609"/>
    </source>
</evidence>
<dbReference type="AlphaFoldDB" id="A0A816WVI2"/>
<sequence length="358" mass="40274">MVMSVMTTQQAIVSETLTIDTIFSYSTSTKPIIAANYTFLGPLIQAYENDPIIVRVIYKLAQPTTIHWHGMFQIGTPNMDEKRLIGPLIIRRQVEPNGQLYDTERILMVSDWYNVVARRKLSSWYLSTNNPDGIEPIPDAVVVNGKFSQSLFVTTSNATRIRFRIINAAAFSMFTVSIDGLPLHIIELDQTAVVSCTVSSFSINAAQRVSFYVNLNEFNDTFVPPDLLPIKSVYIRFRADVEMYPVDIRNYIAPYATQYLPYPIFCNPLYLATLSFAPSDYPQAEQLHSTSYLKRDVVSVPASGWAKIRFLVNNPGVWLLNCQIDCHMDAGLILALIVGPKQLVAQGYTVTVNQLSFC</sequence>
<feature type="domain" description="Plastocyanin-like" evidence="4">
    <location>
        <begin position="105"/>
        <end position="219"/>
    </location>
</feature>
<dbReference type="EMBL" id="CAJNRG010012319">
    <property type="protein sequence ID" value="CAF2138946.1"/>
    <property type="molecule type" value="Genomic_DNA"/>
</dbReference>
<dbReference type="Pfam" id="PF07731">
    <property type="entry name" value="Cu-oxidase_2"/>
    <property type="match status" value="1"/>
</dbReference>
<evidence type="ECO:0000259" key="6">
    <source>
        <dbReference type="Pfam" id="PF07732"/>
    </source>
</evidence>
<evidence type="ECO:0000313" key="7">
    <source>
        <dbReference type="EMBL" id="CAF2138946.1"/>
    </source>
</evidence>
<evidence type="ECO:0000259" key="5">
    <source>
        <dbReference type="Pfam" id="PF07731"/>
    </source>
</evidence>
<dbReference type="InterPro" id="IPR008972">
    <property type="entry name" value="Cupredoxin"/>
</dbReference>
<dbReference type="InterPro" id="IPR011706">
    <property type="entry name" value="Cu-oxidase_C"/>
</dbReference>
<gene>
    <name evidence="7" type="ORF">XDN619_LOCUS26330</name>
</gene>
<dbReference type="Proteomes" id="UP000663887">
    <property type="component" value="Unassembled WGS sequence"/>
</dbReference>
<dbReference type="SUPFAM" id="SSF49503">
    <property type="entry name" value="Cupredoxins"/>
    <property type="match status" value="3"/>
</dbReference>
<dbReference type="GO" id="GO:0016491">
    <property type="term" value="F:oxidoreductase activity"/>
    <property type="evidence" value="ECO:0007669"/>
    <property type="project" value="UniProtKB-KW"/>
</dbReference>
<protein>
    <submittedName>
        <fullName evidence="7">Uncharacterized protein</fullName>
    </submittedName>
</protein>